<reference evidence="1" key="1">
    <citation type="submission" date="2020-05" db="EMBL/GenBank/DDBJ databases">
        <title>Phylogenomic resolution of chytrid fungi.</title>
        <authorList>
            <person name="Stajich J.E."/>
            <person name="Amses K."/>
            <person name="Simmons R."/>
            <person name="Seto K."/>
            <person name="Myers J."/>
            <person name="Bonds A."/>
            <person name="Quandt C.A."/>
            <person name="Barry K."/>
            <person name="Liu P."/>
            <person name="Grigoriev I."/>
            <person name="Longcore J.E."/>
            <person name="James T.Y."/>
        </authorList>
    </citation>
    <scope>NUCLEOTIDE SEQUENCE</scope>
    <source>
        <strain evidence="1">JEL0513</strain>
    </source>
</reference>
<evidence type="ECO:0000313" key="1">
    <source>
        <dbReference type="EMBL" id="KAJ3126338.1"/>
    </source>
</evidence>
<evidence type="ECO:0000313" key="2">
    <source>
        <dbReference type="Proteomes" id="UP001211907"/>
    </source>
</evidence>
<sequence length="128" mass="14119">MTKFNRRFTRIAPIAVGAIGNNTQRSTLLALIKQTWKMIISWVDWDHSAATQSAPGSPTYAHYPLILQQAQLQQALLAEAEAVVHAFELPVFPYSYSPAGASDDITNPTANVDLSFYDFLESSIVYGV</sequence>
<accession>A0AAD5XER9</accession>
<name>A0AAD5XER9_9FUNG</name>
<comment type="caution">
    <text evidence="1">The sequence shown here is derived from an EMBL/GenBank/DDBJ whole genome shotgun (WGS) entry which is preliminary data.</text>
</comment>
<organism evidence="1 2">
    <name type="scientific">Physocladia obscura</name>
    <dbReference type="NCBI Taxonomy" id="109957"/>
    <lineage>
        <taxon>Eukaryota</taxon>
        <taxon>Fungi</taxon>
        <taxon>Fungi incertae sedis</taxon>
        <taxon>Chytridiomycota</taxon>
        <taxon>Chytridiomycota incertae sedis</taxon>
        <taxon>Chytridiomycetes</taxon>
        <taxon>Chytridiales</taxon>
        <taxon>Chytriomycetaceae</taxon>
        <taxon>Physocladia</taxon>
    </lineage>
</organism>
<dbReference type="EMBL" id="JADGJH010000564">
    <property type="protein sequence ID" value="KAJ3126338.1"/>
    <property type="molecule type" value="Genomic_DNA"/>
</dbReference>
<keyword evidence="2" id="KW-1185">Reference proteome</keyword>
<gene>
    <name evidence="1" type="ORF">HK100_010306</name>
</gene>
<protein>
    <submittedName>
        <fullName evidence="1">Uncharacterized protein</fullName>
    </submittedName>
</protein>
<dbReference type="Proteomes" id="UP001211907">
    <property type="component" value="Unassembled WGS sequence"/>
</dbReference>
<proteinExistence type="predicted"/>
<dbReference type="AlphaFoldDB" id="A0AAD5XER9"/>